<organism evidence="2 3">
    <name type="scientific">Polycladospora coralii</name>
    <dbReference type="NCBI Taxonomy" id="2771432"/>
    <lineage>
        <taxon>Bacteria</taxon>
        <taxon>Bacillati</taxon>
        <taxon>Bacillota</taxon>
        <taxon>Bacilli</taxon>
        <taxon>Bacillales</taxon>
        <taxon>Thermoactinomycetaceae</taxon>
        <taxon>Polycladospora</taxon>
    </lineage>
</organism>
<dbReference type="InterPro" id="IPR016709">
    <property type="entry name" value="HadA-like"/>
</dbReference>
<dbReference type="AlphaFoldDB" id="A0A926N7G3"/>
<gene>
    <name evidence="2" type="ORF">IC620_13335</name>
</gene>
<dbReference type="Gene3D" id="3.10.129.10">
    <property type="entry name" value="Hotdog Thioesterase"/>
    <property type="match status" value="1"/>
</dbReference>
<sequence length="149" mass="16935">MLSQFIGMRSDKVMNPIERGAVKKFAEAIGDPHPLYFDEETGKNSIHQCNIAPPTFAITLDYGIIPNLQRIGAGLIHGEQQFHYQRPLHVGEKIQCYQQITDYYEKKGKLGEMGFLVAEKRGLNEDGHFIFAMKQVVILNETIRRGLKS</sequence>
<dbReference type="Proteomes" id="UP000661691">
    <property type="component" value="Unassembled WGS sequence"/>
</dbReference>
<reference evidence="2" key="1">
    <citation type="submission" date="2020-09" db="EMBL/GenBank/DDBJ databases">
        <title>A novel bacterium of genus Hazenella, isolated from South China Sea.</title>
        <authorList>
            <person name="Huang H."/>
            <person name="Mo K."/>
            <person name="Hu Y."/>
        </authorList>
    </citation>
    <scope>NUCLEOTIDE SEQUENCE</scope>
    <source>
        <strain evidence="2">IB182357</strain>
    </source>
</reference>
<keyword evidence="3" id="KW-1185">Reference proteome</keyword>
<dbReference type="Pfam" id="PF13452">
    <property type="entry name" value="FAS1_DH_region"/>
    <property type="match status" value="1"/>
</dbReference>
<proteinExistence type="predicted"/>
<dbReference type="SUPFAM" id="SSF54637">
    <property type="entry name" value="Thioesterase/thiol ester dehydrase-isomerase"/>
    <property type="match status" value="1"/>
</dbReference>
<dbReference type="CDD" id="cd03441">
    <property type="entry name" value="R_hydratase_like"/>
    <property type="match status" value="1"/>
</dbReference>
<evidence type="ECO:0000313" key="3">
    <source>
        <dbReference type="Proteomes" id="UP000661691"/>
    </source>
</evidence>
<feature type="domain" description="FAS1-like dehydratase" evidence="1">
    <location>
        <begin position="4"/>
        <end position="131"/>
    </location>
</feature>
<dbReference type="EMBL" id="JACXAH010000022">
    <property type="protein sequence ID" value="MBD1373331.1"/>
    <property type="molecule type" value="Genomic_DNA"/>
</dbReference>
<dbReference type="InterPro" id="IPR039569">
    <property type="entry name" value="FAS1-like_DH_region"/>
</dbReference>
<evidence type="ECO:0000259" key="1">
    <source>
        <dbReference type="Pfam" id="PF13452"/>
    </source>
</evidence>
<dbReference type="PIRSF" id="PIRSF018072">
    <property type="entry name" value="UCP018072"/>
    <property type="match status" value="1"/>
</dbReference>
<dbReference type="RefSeq" id="WP_191138130.1">
    <property type="nucleotide sequence ID" value="NZ_JACXAG020000001.1"/>
</dbReference>
<dbReference type="InterPro" id="IPR029069">
    <property type="entry name" value="HotDog_dom_sf"/>
</dbReference>
<name>A0A926N7G3_9BACL</name>
<accession>A0A926N7G3</accession>
<comment type="caution">
    <text evidence="2">The sequence shown here is derived from an EMBL/GenBank/DDBJ whole genome shotgun (WGS) entry which is preliminary data.</text>
</comment>
<evidence type="ECO:0000313" key="2">
    <source>
        <dbReference type="EMBL" id="MBD1373331.1"/>
    </source>
</evidence>
<protein>
    <submittedName>
        <fullName evidence="2">MaoC family dehydratase N-terminal domain-containing protein</fullName>
    </submittedName>
</protein>